<evidence type="ECO:0000256" key="3">
    <source>
        <dbReference type="ARBA" id="ARBA00022759"/>
    </source>
</evidence>
<evidence type="ECO:0000256" key="10">
    <source>
        <dbReference type="HAMAP-Rule" id="MF_01470"/>
    </source>
</evidence>
<evidence type="ECO:0000313" key="13">
    <source>
        <dbReference type="Proteomes" id="UP000661112"/>
    </source>
</evidence>
<dbReference type="PANTHER" id="PTHR34353:SF2">
    <property type="entry name" value="CRISPR-ASSOCIATED ENDONUCLEASE CAS1 1"/>
    <property type="match status" value="1"/>
</dbReference>
<protein>
    <recommendedName>
        <fullName evidence="10">CRISPR-associated endonuclease Cas1</fullName>
        <ecNumber evidence="10">3.1.-.-</ecNumber>
    </recommendedName>
</protein>
<dbReference type="Proteomes" id="UP000661112">
    <property type="component" value="Unassembled WGS sequence"/>
</dbReference>
<comment type="similarity">
    <text evidence="10">Belongs to the CRISPR-associated endonuclease Cas1 family.</text>
</comment>
<keyword evidence="1 10" id="KW-0540">Nuclease</keyword>
<evidence type="ECO:0000313" key="12">
    <source>
        <dbReference type="EMBL" id="MBD2505339.1"/>
    </source>
</evidence>
<evidence type="ECO:0000256" key="9">
    <source>
        <dbReference type="ARBA" id="ARBA00038592"/>
    </source>
</evidence>
<comment type="function">
    <text evidence="10">CRISPR (clustered regularly interspaced short palindromic repeat), is an adaptive immune system that provides protection against mobile genetic elements (viruses, transposable elements and conjugative plasmids). CRISPR clusters contain spacers, sequences complementary to antecedent mobile elements, and target invading nucleic acids. CRISPR clusters are transcribed and processed into CRISPR RNA (crRNA). Acts as a dsDNA endonuclease. Involved in the integration of spacer DNA into the CRISPR cassette.</text>
</comment>
<proteinExistence type="inferred from homology"/>
<feature type="binding site" evidence="10">
    <location>
        <position position="240"/>
    </location>
    <ligand>
        <name>Mn(2+)</name>
        <dbReference type="ChEBI" id="CHEBI:29035"/>
    </ligand>
</feature>
<dbReference type="EMBL" id="JACJSG010000080">
    <property type="protein sequence ID" value="MBD2505339.1"/>
    <property type="molecule type" value="Genomic_DNA"/>
</dbReference>
<dbReference type="InterPro" id="IPR002729">
    <property type="entry name" value="CRISPR-assoc_Cas1"/>
</dbReference>
<keyword evidence="11" id="KW-0175">Coiled coil</keyword>
<name>A0ABR8DFC4_9NOST</name>
<comment type="caution">
    <text evidence="12">The sequence shown here is derived from an EMBL/GenBank/DDBJ whole genome shotgun (WGS) entry which is preliminary data.</text>
</comment>
<dbReference type="InterPro" id="IPR050646">
    <property type="entry name" value="Cas1"/>
</dbReference>
<evidence type="ECO:0000256" key="7">
    <source>
        <dbReference type="ARBA" id="ARBA00023125"/>
    </source>
</evidence>
<evidence type="ECO:0000256" key="5">
    <source>
        <dbReference type="ARBA" id="ARBA00022842"/>
    </source>
</evidence>
<dbReference type="InterPro" id="IPR042206">
    <property type="entry name" value="CRISPR-assoc_Cas1_C"/>
</dbReference>
<comment type="caution">
    <text evidence="10">Lacks conserved residue(s) required for the propagation of feature annotation.</text>
</comment>
<dbReference type="EC" id="3.1.-.-" evidence="10"/>
<keyword evidence="6 10" id="KW-0051">Antiviral defense</keyword>
<evidence type="ECO:0000256" key="2">
    <source>
        <dbReference type="ARBA" id="ARBA00022723"/>
    </source>
</evidence>
<accession>A0ABR8DFC4</accession>
<evidence type="ECO:0000256" key="8">
    <source>
        <dbReference type="ARBA" id="ARBA00023211"/>
    </source>
</evidence>
<comment type="subunit">
    <text evidence="9 10">Homodimer, forms a heterotetramer with a Cas2 homodimer.</text>
</comment>
<evidence type="ECO:0000256" key="4">
    <source>
        <dbReference type="ARBA" id="ARBA00022801"/>
    </source>
</evidence>
<dbReference type="CDD" id="cd09634">
    <property type="entry name" value="Cas1_I-II-III"/>
    <property type="match status" value="1"/>
</dbReference>
<keyword evidence="8 10" id="KW-0464">Manganese</keyword>
<dbReference type="GO" id="GO:0004519">
    <property type="term" value="F:endonuclease activity"/>
    <property type="evidence" value="ECO:0007669"/>
    <property type="project" value="UniProtKB-KW"/>
</dbReference>
<evidence type="ECO:0000256" key="1">
    <source>
        <dbReference type="ARBA" id="ARBA00022722"/>
    </source>
</evidence>
<keyword evidence="5 10" id="KW-0460">Magnesium</keyword>
<gene>
    <name evidence="10 12" type="primary">cas1</name>
    <name evidence="12" type="ORF">H6G83_32875</name>
</gene>
<dbReference type="Gene3D" id="1.20.120.920">
    <property type="entry name" value="CRISPR-associated endonuclease Cas1, C-terminal domain"/>
    <property type="match status" value="1"/>
</dbReference>
<evidence type="ECO:0000256" key="6">
    <source>
        <dbReference type="ARBA" id="ARBA00023118"/>
    </source>
</evidence>
<evidence type="ECO:0000256" key="11">
    <source>
        <dbReference type="SAM" id="Coils"/>
    </source>
</evidence>
<keyword evidence="4 10" id="KW-0378">Hydrolase</keyword>
<keyword evidence="3 10" id="KW-0255">Endonuclease</keyword>
<dbReference type="PANTHER" id="PTHR34353">
    <property type="entry name" value="CRISPR-ASSOCIATED ENDONUCLEASE CAS1 1"/>
    <property type="match status" value="1"/>
</dbReference>
<dbReference type="RefSeq" id="WP_190480055.1">
    <property type="nucleotide sequence ID" value="NZ_JACJSG010000080.1"/>
</dbReference>
<dbReference type="NCBIfam" id="TIGR00287">
    <property type="entry name" value="cas1"/>
    <property type="match status" value="1"/>
</dbReference>
<comment type="cofactor">
    <cofactor evidence="10">
        <name>Mg(2+)</name>
        <dbReference type="ChEBI" id="CHEBI:18420"/>
    </cofactor>
    <cofactor evidence="10">
        <name>Mn(2+)</name>
        <dbReference type="ChEBI" id="CHEBI:29035"/>
    </cofactor>
</comment>
<keyword evidence="2 10" id="KW-0479">Metal-binding</keyword>
<keyword evidence="13" id="KW-1185">Reference proteome</keyword>
<sequence>MKYRTNIRVPKPSTKIEQEKVLPTIFLKEYSTIEIDKSGYIRISHPDFDYNQTLWSIDDLQAIIAFEPLEFDSNLITTFMRSQIPIVILDSQGGVLGRIEPSYKIRPDILQAQSLMSSEQKVRIMQAVAWSKLRRLRRFLSRSSRENSEELTEACQRLKEAINLVYRQDNVDSLQGMIGHGMLLFYNALPSCLNQDWRYTGRRENSPIVRMLNFSNKLLEESVKIAINSVGLNPAHGYWHSSYKSQLGLVADFVSEFQLFAESAVVRACNRGQVVPKDFDNCWDSEHLPKIAVSAIADSFEKKMNERFTYPHTNLNCSYQELLYLQAKQLTWFLTGEIDEYYSPDIK</sequence>
<dbReference type="Pfam" id="PF01867">
    <property type="entry name" value="Cas_Cas1"/>
    <property type="match status" value="1"/>
</dbReference>
<reference evidence="12 13" key="1">
    <citation type="journal article" date="2020" name="ISME J.">
        <title>Comparative genomics reveals insights into cyanobacterial evolution and habitat adaptation.</title>
        <authorList>
            <person name="Chen M.Y."/>
            <person name="Teng W.K."/>
            <person name="Zhao L."/>
            <person name="Hu C.X."/>
            <person name="Zhou Y.K."/>
            <person name="Han B.P."/>
            <person name="Song L.R."/>
            <person name="Shu W.S."/>
        </authorList>
    </citation>
    <scope>NUCLEOTIDE SEQUENCE [LARGE SCALE GENOMIC DNA]</scope>
    <source>
        <strain evidence="12 13">FACHB-119</strain>
    </source>
</reference>
<feature type="coiled-coil region" evidence="11">
    <location>
        <begin position="141"/>
        <end position="168"/>
    </location>
</feature>
<organism evidence="12 13">
    <name type="scientific">Anabaena azotica FACHB-119</name>
    <dbReference type="NCBI Taxonomy" id="947527"/>
    <lineage>
        <taxon>Bacteria</taxon>
        <taxon>Bacillati</taxon>
        <taxon>Cyanobacteriota</taxon>
        <taxon>Cyanophyceae</taxon>
        <taxon>Nostocales</taxon>
        <taxon>Nostocaceae</taxon>
        <taxon>Anabaena</taxon>
        <taxon>Anabaena azotica</taxon>
    </lineage>
</organism>
<keyword evidence="7 10" id="KW-0238">DNA-binding</keyword>
<dbReference type="HAMAP" id="MF_01470">
    <property type="entry name" value="Cas1"/>
    <property type="match status" value="1"/>
</dbReference>